<dbReference type="Gene3D" id="1.20.1560.10">
    <property type="entry name" value="ABC transporter type 1, transmembrane domain"/>
    <property type="match status" value="1"/>
</dbReference>
<proteinExistence type="predicted"/>
<evidence type="ECO:0000256" key="4">
    <source>
        <dbReference type="ARBA" id="ARBA00022840"/>
    </source>
</evidence>
<dbReference type="SUPFAM" id="SSF90123">
    <property type="entry name" value="ABC transporter transmembrane region"/>
    <property type="match status" value="1"/>
</dbReference>
<evidence type="ECO:0000313" key="10">
    <source>
        <dbReference type="EMBL" id="EPS57379.1"/>
    </source>
</evidence>
<name>S8BSN1_9LAMI</name>
<reference evidence="10 11" key="1">
    <citation type="journal article" date="2013" name="BMC Genomics">
        <title>The miniature genome of a carnivorous plant Genlisea aurea contains a low number of genes and short non-coding sequences.</title>
        <authorList>
            <person name="Leushkin E.V."/>
            <person name="Sutormin R.A."/>
            <person name="Nabieva E.R."/>
            <person name="Penin A.A."/>
            <person name="Kondrashov A.S."/>
            <person name="Logacheva M.D."/>
        </authorList>
    </citation>
    <scope>NUCLEOTIDE SEQUENCE [LARGE SCALE GENOMIC DNA]</scope>
</reference>
<dbReference type="GO" id="GO:0140359">
    <property type="term" value="F:ABC-type transporter activity"/>
    <property type="evidence" value="ECO:0007669"/>
    <property type="project" value="InterPro"/>
</dbReference>
<dbReference type="Pfam" id="PF00664">
    <property type="entry name" value="ABC_membrane"/>
    <property type="match status" value="1"/>
</dbReference>
<feature type="transmembrane region" description="Helical" evidence="8">
    <location>
        <begin position="110"/>
        <end position="134"/>
    </location>
</feature>
<evidence type="ECO:0000256" key="5">
    <source>
        <dbReference type="ARBA" id="ARBA00022989"/>
    </source>
</evidence>
<evidence type="ECO:0000256" key="2">
    <source>
        <dbReference type="ARBA" id="ARBA00022692"/>
    </source>
</evidence>
<evidence type="ECO:0000256" key="7">
    <source>
        <dbReference type="SAM" id="MobiDB-lite"/>
    </source>
</evidence>
<evidence type="ECO:0000256" key="3">
    <source>
        <dbReference type="ARBA" id="ARBA00022741"/>
    </source>
</evidence>
<evidence type="ECO:0000259" key="9">
    <source>
        <dbReference type="PROSITE" id="PS50929"/>
    </source>
</evidence>
<dbReference type="OrthoDB" id="6500128at2759"/>
<dbReference type="InterPro" id="IPR036640">
    <property type="entry name" value="ABC1_TM_sf"/>
</dbReference>
<keyword evidence="1" id="KW-0813">Transport</keyword>
<dbReference type="GO" id="GO:0016020">
    <property type="term" value="C:membrane"/>
    <property type="evidence" value="ECO:0007669"/>
    <property type="project" value="InterPro"/>
</dbReference>
<dbReference type="PROSITE" id="PS50929">
    <property type="entry name" value="ABC_TM1F"/>
    <property type="match status" value="1"/>
</dbReference>
<dbReference type="PANTHER" id="PTHR24223:SF330">
    <property type="entry name" value="ATP-BINDING CASSETTE SUB-FAMILY C MEMBER 10"/>
    <property type="match status" value="1"/>
</dbReference>
<feature type="transmembrane region" description="Helical" evidence="8">
    <location>
        <begin position="84"/>
        <end position="104"/>
    </location>
</feature>
<feature type="region of interest" description="Disordered" evidence="7">
    <location>
        <begin position="158"/>
        <end position="179"/>
    </location>
</feature>
<gene>
    <name evidence="10" type="ORF">M569_17439</name>
</gene>
<evidence type="ECO:0000256" key="6">
    <source>
        <dbReference type="ARBA" id="ARBA00023136"/>
    </source>
</evidence>
<dbReference type="GO" id="GO:0005524">
    <property type="term" value="F:ATP binding"/>
    <property type="evidence" value="ECO:0007669"/>
    <property type="project" value="UniProtKB-KW"/>
</dbReference>
<feature type="non-terminal residue" evidence="10">
    <location>
        <position position="1"/>
    </location>
</feature>
<sequence>FFFFFFFFQLYYRPTSRELRRLDSVSRSPIYTSFTETLDGSSCIRAFDSTGIFFSRFMQHVHLYQQSSYSEIVASLWLSLRLQLMAAFIISFIAVTAVFGTHGYNIHVSLGTSGLIGLALSYSSPIVSLLGSFLTSFTETEKEMISVERVLQYMEIPQETQTREEEEEDSSSSNWPTKGEIEFRNVTLRYTPSSPPSLVDLSFAISHGTR</sequence>
<evidence type="ECO:0000256" key="8">
    <source>
        <dbReference type="SAM" id="Phobius"/>
    </source>
</evidence>
<organism evidence="10 11">
    <name type="scientific">Genlisea aurea</name>
    <dbReference type="NCBI Taxonomy" id="192259"/>
    <lineage>
        <taxon>Eukaryota</taxon>
        <taxon>Viridiplantae</taxon>
        <taxon>Streptophyta</taxon>
        <taxon>Embryophyta</taxon>
        <taxon>Tracheophyta</taxon>
        <taxon>Spermatophyta</taxon>
        <taxon>Magnoliopsida</taxon>
        <taxon>eudicotyledons</taxon>
        <taxon>Gunneridae</taxon>
        <taxon>Pentapetalae</taxon>
        <taxon>asterids</taxon>
        <taxon>lamiids</taxon>
        <taxon>Lamiales</taxon>
        <taxon>Lentibulariaceae</taxon>
        <taxon>Genlisea</taxon>
    </lineage>
</organism>
<keyword evidence="2 8" id="KW-0812">Transmembrane</keyword>
<keyword evidence="3" id="KW-0547">Nucleotide-binding</keyword>
<keyword evidence="4" id="KW-0067">ATP-binding</keyword>
<dbReference type="AlphaFoldDB" id="S8BSN1"/>
<keyword evidence="6 8" id="KW-0472">Membrane</keyword>
<evidence type="ECO:0000256" key="1">
    <source>
        <dbReference type="ARBA" id="ARBA00022448"/>
    </source>
</evidence>
<dbReference type="PANTHER" id="PTHR24223">
    <property type="entry name" value="ATP-BINDING CASSETTE SUB-FAMILY C"/>
    <property type="match status" value="1"/>
</dbReference>
<dbReference type="InterPro" id="IPR027417">
    <property type="entry name" value="P-loop_NTPase"/>
</dbReference>
<accession>S8BSN1</accession>
<dbReference type="EMBL" id="AUSU01010291">
    <property type="protein sequence ID" value="EPS57379.1"/>
    <property type="molecule type" value="Genomic_DNA"/>
</dbReference>
<comment type="caution">
    <text evidence="10">The sequence shown here is derived from an EMBL/GenBank/DDBJ whole genome shotgun (WGS) entry which is preliminary data.</text>
</comment>
<evidence type="ECO:0000313" key="11">
    <source>
        <dbReference type="Proteomes" id="UP000015453"/>
    </source>
</evidence>
<dbReference type="Gene3D" id="3.40.50.300">
    <property type="entry name" value="P-loop containing nucleotide triphosphate hydrolases"/>
    <property type="match status" value="1"/>
</dbReference>
<dbReference type="InterPro" id="IPR050173">
    <property type="entry name" value="ABC_transporter_C-like"/>
</dbReference>
<keyword evidence="5 8" id="KW-1133">Transmembrane helix</keyword>
<keyword evidence="11" id="KW-1185">Reference proteome</keyword>
<dbReference type="Proteomes" id="UP000015453">
    <property type="component" value="Unassembled WGS sequence"/>
</dbReference>
<feature type="non-terminal residue" evidence="10">
    <location>
        <position position="210"/>
    </location>
</feature>
<feature type="domain" description="ABC transmembrane type-1" evidence="9">
    <location>
        <begin position="1"/>
        <end position="142"/>
    </location>
</feature>
<protein>
    <recommendedName>
        <fullName evidence="9">ABC transmembrane type-1 domain-containing protein</fullName>
    </recommendedName>
</protein>
<dbReference type="InterPro" id="IPR011527">
    <property type="entry name" value="ABC1_TM_dom"/>
</dbReference>